<dbReference type="InterPro" id="IPR001264">
    <property type="entry name" value="Glyco_trans_51"/>
</dbReference>
<evidence type="ECO:0000256" key="2">
    <source>
        <dbReference type="ARBA" id="ARBA00022475"/>
    </source>
</evidence>
<comment type="subcellular location">
    <subcellularLocation>
        <location evidence="1">Cell membrane</location>
    </subcellularLocation>
</comment>
<evidence type="ECO:0000256" key="14">
    <source>
        <dbReference type="ARBA" id="ARBA00049902"/>
    </source>
</evidence>
<dbReference type="InterPro" id="IPR023346">
    <property type="entry name" value="Lysozyme-like_dom_sf"/>
</dbReference>
<keyword evidence="15" id="KW-0812">Transmembrane</keyword>
<evidence type="ECO:0000256" key="10">
    <source>
        <dbReference type="ARBA" id="ARBA00023136"/>
    </source>
</evidence>
<keyword evidence="19" id="KW-1185">Reference proteome</keyword>
<keyword evidence="5" id="KW-0328">Glycosyltransferase</keyword>
<evidence type="ECO:0000313" key="18">
    <source>
        <dbReference type="EMBL" id="MBM7690639.1"/>
    </source>
</evidence>
<evidence type="ECO:0000256" key="11">
    <source>
        <dbReference type="ARBA" id="ARBA00023268"/>
    </source>
</evidence>
<dbReference type="Gene3D" id="3.40.710.10">
    <property type="entry name" value="DD-peptidase/beta-lactamase superfamily"/>
    <property type="match status" value="1"/>
</dbReference>
<keyword evidence="4" id="KW-0645">Protease</keyword>
<keyword evidence="9" id="KW-0573">Peptidoglycan synthesis</keyword>
<feature type="transmembrane region" description="Helical" evidence="15">
    <location>
        <begin position="18"/>
        <end position="41"/>
    </location>
</feature>
<dbReference type="NCBIfam" id="TIGR02074">
    <property type="entry name" value="PBP_1a_fam"/>
    <property type="match status" value="1"/>
</dbReference>
<evidence type="ECO:0000256" key="12">
    <source>
        <dbReference type="ARBA" id="ARBA00023316"/>
    </source>
</evidence>
<reference evidence="18 19" key="1">
    <citation type="submission" date="2021-01" db="EMBL/GenBank/DDBJ databases">
        <title>Genomic Encyclopedia of Type Strains, Phase IV (KMG-IV): sequencing the most valuable type-strain genomes for metagenomic binning, comparative biology and taxonomic classification.</title>
        <authorList>
            <person name="Goeker M."/>
        </authorList>
    </citation>
    <scope>NUCLEOTIDE SEQUENCE [LARGE SCALE GENOMIC DNA]</scope>
    <source>
        <strain evidence="18 19">DSM 105482</strain>
    </source>
</reference>
<keyword evidence="6" id="KW-0808">Transferase</keyword>
<evidence type="ECO:0000256" key="15">
    <source>
        <dbReference type="SAM" id="Phobius"/>
    </source>
</evidence>
<dbReference type="Pfam" id="PF00912">
    <property type="entry name" value="Transgly"/>
    <property type="match status" value="1"/>
</dbReference>
<keyword evidence="7" id="KW-0378">Hydrolase</keyword>
<keyword evidence="11" id="KW-0511">Multifunctional enzyme</keyword>
<sequence>MEAITGQRFKQSFKYIRAIIILSGLALMIVFVIYLSILGYAKLLGAPPLAVPKSSIYYSADGSVLGETNTAQKRYWVKLSDVSPALVKATVSVEDQHFFEHGGFDPKRIAGAVLADIHAMAKVQGASTITQQYARNLFLQHDKTWKRKLEEAFYTIRIEMNYSKEEILEGYLNTIYYGHGSYGVQAASKYYFGKDAKDLTLAEASLLAGIPKGPSRYSPFVSKENAKDRQKIVLGAMQSSGYLKKNAAVQAYSEPLEFKGEQESAADQFAPYFQDAVKQALRTQLHLDERSIELGGLSIYTTLDTKIQKQAESTFDTIISKSSDIQGSLVSMNPKTGEVKAMVGGRDYSQSSFNRATQASRQPGSTMKPILYYAALEQGFTPSTLLRSELTTFTYDNGKASYTPHNFNNQYAEDDITMAQALAMSDNVYAVKTHLFLEEGSLIKTARRFGIQSPLSNVPSLALGTSGVKVLEMVNAYSLFANGGKKVEPIFINKVVNHKGEVIYEHMPEKEKVLEPGLAFEMTSLLTGMFDKKLNGYSSVTGSTIASQLTRPYAGKSGSTEYDSWMVGYTPQLVTGVWTGYDDSKKIVSSTEKRYAKTIWAGFMESALGDQPVKKFKPPANVVGVYVNPASGKLATENCPVSRLMYYVKGTEPAEYCTEHLGDSHAKKEKHAKHKKVPWYKRIWGHE</sequence>
<evidence type="ECO:0000256" key="6">
    <source>
        <dbReference type="ARBA" id="ARBA00022679"/>
    </source>
</evidence>
<comment type="catalytic activity">
    <reaction evidence="13">
        <text>Preferential cleavage: (Ac)2-L-Lys-D-Ala-|-D-Ala. Also transpeptidation of peptidyl-alanyl moieties that are N-acyl substituents of D-alanine.</text>
        <dbReference type="EC" id="3.4.16.4"/>
    </reaction>
</comment>
<evidence type="ECO:0000256" key="9">
    <source>
        <dbReference type="ARBA" id="ARBA00022984"/>
    </source>
</evidence>
<dbReference type="EMBL" id="JAFBFI010000001">
    <property type="protein sequence ID" value="MBM7690639.1"/>
    <property type="molecule type" value="Genomic_DNA"/>
</dbReference>
<dbReference type="Gene3D" id="1.10.3810.10">
    <property type="entry name" value="Biosynthetic peptidoglycan transglycosylase-like"/>
    <property type="match status" value="1"/>
</dbReference>
<evidence type="ECO:0000256" key="13">
    <source>
        <dbReference type="ARBA" id="ARBA00034000"/>
    </source>
</evidence>
<protein>
    <submittedName>
        <fullName evidence="18">1A family penicillin-binding protein</fullName>
    </submittedName>
</protein>
<keyword evidence="8" id="KW-0133">Cell shape</keyword>
<dbReference type="RefSeq" id="WP_204537332.1">
    <property type="nucleotide sequence ID" value="NZ_JAFBFI010000001.1"/>
</dbReference>
<evidence type="ECO:0000259" key="16">
    <source>
        <dbReference type="Pfam" id="PF00905"/>
    </source>
</evidence>
<organism evidence="18 19">
    <name type="scientific">Peribacillus deserti</name>
    <dbReference type="NCBI Taxonomy" id="673318"/>
    <lineage>
        <taxon>Bacteria</taxon>
        <taxon>Bacillati</taxon>
        <taxon>Bacillota</taxon>
        <taxon>Bacilli</taxon>
        <taxon>Bacillales</taxon>
        <taxon>Bacillaceae</taxon>
        <taxon>Peribacillus</taxon>
    </lineage>
</organism>
<name>A0ABS2QBY3_9BACI</name>
<dbReference type="InterPro" id="IPR036950">
    <property type="entry name" value="PBP_transglycosylase"/>
</dbReference>
<accession>A0ABS2QBY3</accession>
<evidence type="ECO:0000313" key="19">
    <source>
        <dbReference type="Proteomes" id="UP000823486"/>
    </source>
</evidence>
<dbReference type="PANTHER" id="PTHR32282:SF11">
    <property type="entry name" value="PENICILLIN-BINDING PROTEIN 1B"/>
    <property type="match status" value="1"/>
</dbReference>
<evidence type="ECO:0000256" key="4">
    <source>
        <dbReference type="ARBA" id="ARBA00022670"/>
    </source>
</evidence>
<dbReference type="InterPro" id="IPR012338">
    <property type="entry name" value="Beta-lactam/transpept-like"/>
</dbReference>
<comment type="caution">
    <text evidence="18">The sequence shown here is derived from an EMBL/GenBank/DDBJ whole genome shotgun (WGS) entry which is preliminary data.</text>
</comment>
<evidence type="ECO:0000256" key="1">
    <source>
        <dbReference type="ARBA" id="ARBA00004236"/>
    </source>
</evidence>
<evidence type="ECO:0000256" key="5">
    <source>
        <dbReference type="ARBA" id="ARBA00022676"/>
    </source>
</evidence>
<dbReference type="Pfam" id="PF00905">
    <property type="entry name" value="Transpeptidase"/>
    <property type="match status" value="1"/>
</dbReference>
<gene>
    <name evidence="18" type="ORF">JOC77_000042</name>
</gene>
<feature type="domain" description="Penicillin-binding protein transpeptidase" evidence="16">
    <location>
        <begin position="327"/>
        <end position="572"/>
    </location>
</feature>
<keyword evidence="12" id="KW-0961">Cell wall biogenesis/degradation</keyword>
<keyword evidence="10 15" id="KW-0472">Membrane</keyword>
<evidence type="ECO:0000256" key="3">
    <source>
        <dbReference type="ARBA" id="ARBA00022645"/>
    </source>
</evidence>
<dbReference type="PANTHER" id="PTHR32282">
    <property type="entry name" value="BINDING PROTEIN TRANSPEPTIDASE, PUTATIVE-RELATED"/>
    <property type="match status" value="1"/>
</dbReference>
<dbReference type="InterPro" id="IPR001460">
    <property type="entry name" value="PCN-bd_Tpept"/>
</dbReference>
<keyword evidence="3" id="KW-0121">Carboxypeptidase</keyword>
<feature type="domain" description="Glycosyl transferase family 51" evidence="17">
    <location>
        <begin position="62"/>
        <end position="238"/>
    </location>
</feature>
<dbReference type="Proteomes" id="UP000823486">
    <property type="component" value="Unassembled WGS sequence"/>
</dbReference>
<evidence type="ECO:0000259" key="17">
    <source>
        <dbReference type="Pfam" id="PF00912"/>
    </source>
</evidence>
<keyword evidence="2" id="KW-1003">Cell membrane</keyword>
<dbReference type="SUPFAM" id="SSF56601">
    <property type="entry name" value="beta-lactamase/transpeptidase-like"/>
    <property type="match status" value="1"/>
</dbReference>
<evidence type="ECO:0000256" key="7">
    <source>
        <dbReference type="ARBA" id="ARBA00022801"/>
    </source>
</evidence>
<dbReference type="InterPro" id="IPR050396">
    <property type="entry name" value="Glycosyltr_51/Transpeptidase"/>
</dbReference>
<dbReference type="SUPFAM" id="SSF53955">
    <property type="entry name" value="Lysozyme-like"/>
    <property type="match status" value="1"/>
</dbReference>
<proteinExistence type="predicted"/>
<comment type="catalytic activity">
    <reaction evidence="14">
        <text>[GlcNAc-(1-&gt;4)-Mur2Ac(oyl-L-Ala-gamma-D-Glu-L-Lys-D-Ala-D-Ala)](n)-di-trans,octa-cis-undecaprenyl diphosphate + beta-D-GlcNAc-(1-&gt;4)-Mur2Ac(oyl-L-Ala-gamma-D-Glu-L-Lys-D-Ala-D-Ala)-di-trans,octa-cis-undecaprenyl diphosphate = [GlcNAc-(1-&gt;4)-Mur2Ac(oyl-L-Ala-gamma-D-Glu-L-Lys-D-Ala-D-Ala)](n+1)-di-trans,octa-cis-undecaprenyl diphosphate + di-trans,octa-cis-undecaprenyl diphosphate + H(+)</text>
        <dbReference type="Rhea" id="RHEA:23708"/>
        <dbReference type="Rhea" id="RHEA-COMP:9602"/>
        <dbReference type="Rhea" id="RHEA-COMP:9603"/>
        <dbReference type="ChEBI" id="CHEBI:15378"/>
        <dbReference type="ChEBI" id="CHEBI:58405"/>
        <dbReference type="ChEBI" id="CHEBI:60033"/>
        <dbReference type="ChEBI" id="CHEBI:78435"/>
        <dbReference type="EC" id="2.4.99.28"/>
    </reaction>
</comment>
<keyword evidence="15" id="KW-1133">Transmembrane helix</keyword>
<evidence type="ECO:0000256" key="8">
    <source>
        <dbReference type="ARBA" id="ARBA00022960"/>
    </source>
</evidence>